<proteinExistence type="predicted"/>
<evidence type="ECO:0000313" key="1">
    <source>
        <dbReference type="EMBL" id="MCI74464.1"/>
    </source>
</evidence>
<comment type="caution">
    <text evidence="1">The sequence shown here is derived from an EMBL/GenBank/DDBJ whole genome shotgun (WGS) entry which is preliminary data.</text>
</comment>
<dbReference type="AlphaFoldDB" id="A0A392UP97"/>
<protein>
    <submittedName>
        <fullName evidence="1">Uncharacterized protein</fullName>
    </submittedName>
</protein>
<name>A0A392UP97_9FABA</name>
<dbReference type="EMBL" id="LXQA010861472">
    <property type="protein sequence ID" value="MCI74464.1"/>
    <property type="molecule type" value="Genomic_DNA"/>
</dbReference>
<organism evidence="1 2">
    <name type="scientific">Trifolium medium</name>
    <dbReference type="NCBI Taxonomy" id="97028"/>
    <lineage>
        <taxon>Eukaryota</taxon>
        <taxon>Viridiplantae</taxon>
        <taxon>Streptophyta</taxon>
        <taxon>Embryophyta</taxon>
        <taxon>Tracheophyta</taxon>
        <taxon>Spermatophyta</taxon>
        <taxon>Magnoliopsida</taxon>
        <taxon>eudicotyledons</taxon>
        <taxon>Gunneridae</taxon>
        <taxon>Pentapetalae</taxon>
        <taxon>rosids</taxon>
        <taxon>fabids</taxon>
        <taxon>Fabales</taxon>
        <taxon>Fabaceae</taxon>
        <taxon>Papilionoideae</taxon>
        <taxon>50 kb inversion clade</taxon>
        <taxon>NPAAA clade</taxon>
        <taxon>Hologalegina</taxon>
        <taxon>IRL clade</taxon>
        <taxon>Trifolieae</taxon>
        <taxon>Trifolium</taxon>
    </lineage>
</organism>
<sequence>MKRKKKLQLDAVLRWIHSEPIIMVLDKRSRPEKDDYGNQCCKKECGYITVDEPEKPILRNRGNASS</sequence>
<accession>A0A392UP97</accession>
<evidence type="ECO:0000313" key="2">
    <source>
        <dbReference type="Proteomes" id="UP000265520"/>
    </source>
</evidence>
<keyword evidence="2" id="KW-1185">Reference proteome</keyword>
<dbReference type="Proteomes" id="UP000265520">
    <property type="component" value="Unassembled WGS sequence"/>
</dbReference>
<reference evidence="1 2" key="1">
    <citation type="journal article" date="2018" name="Front. Plant Sci.">
        <title>Red Clover (Trifolium pratense) and Zigzag Clover (T. medium) - A Picture of Genomic Similarities and Differences.</title>
        <authorList>
            <person name="Dluhosova J."/>
            <person name="Istvanek J."/>
            <person name="Nedelnik J."/>
            <person name="Repkova J."/>
        </authorList>
    </citation>
    <scope>NUCLEOTIDE SEQUENCE [LARGE SCALE GENOMIC DNA]</scope>
    <source>
        <strain evidence="2">cv. 10/8</strain>
        <tissue evidence="1">Leaf</tissue>
    </source>
</reference>